<dbReference type="EMBL" id="JADQDC010000010">
    <property type="protein sequence ID" value="MBF9152231.1"/>
    <property type="molecule type" value="Genomic_DNA"/>
</dbReference>
<dbReference type="Gene3D" id="3.40.50.450">
    <property type="match status" value="1"/>
</dbReference>
<feature type="transmembrane region" description="Helical" evidence="1">
    <location>
        <begin position="326"/>
        <end position="346"/>
    </location>
</feature>
<reference evidence="2 3" key="1">
    <citation type="submission" date="2020-11" db="EMBL/GenBank/DDBJ databases">
        <title>The genome sequence of Novosphingobium sp. 1Y9A.</title>
        <authorList>
            <person name="Liu Y."/>
        </authorList>
    </citation>
    <scope>NUCLEOTIDE SEQUENCE [LARGE SCALE GENOMIC DNA]</scope>
    <source>
        <strain evidence="2 3">1Y9A</strain>
    </source>
</reference>
<evidence type="ECO:0008006" key="4">
    <source>
        <dbReference type="Google" id="ProtNLM"/>
    </source>
</evidence>
<keyword evidence="3" id="KW-1185">Reference proteome</keyword>
<gene>
    <name evidence="2" type="ORF">I2488_14575</name>
</gene>
<evidence type="ECO:0000256" key="1">
    <source>
        <dbReference type="SAM" id="Phobius"/>
    </source>
</evidence>
<evidence type="ECO:0000313" key="3">
    <source>
        <dbReference type="Proteomes" id="UP000600799"/>
    </source>
</evidence>
<feature type="transmembrane region" description="Helical" evidence="1">
    <location>
        <begin position="301"/>
        <end position="320"/>
    </location>
</feature>
<proteinExistence type="predicted"/>
<organism evidence="2 3">
    <name type="scientific">Novosphingobium jiangmenense</name>
    <dbReference type="NCBI Taxonomy" id="2791981"/>
    <lineage>
        <taxon>Bacteria</taxon>
        <taxon>Pseudomonadati</taxon>
        <taxon>Pseudomonadota</taxon>
        <taxon>Alphaproteobacteria</taxon>
        <taxon>Sphingomonadales</taxon>
        <taxon>Sphingomonadaceae</taxon>
        <taxon>Novosphingobium</taxon>
    </lineage>
</organism>
<evidence type="ECO:0000313" key="2">
    <source>
        <dbReference type="EMBL" id="MBF9152231.1"/>
    </source>
</evidence>
<keyword evidence="1" id="KW-0812">Transmembrane</keyword>
<comment type="caution">
    <text evidence="2">The sequence shown here is derived from an EMBL/GenBank/DDBJ whole genome shotgun (WGS) entry which is preliminary data.</text>
</comment>
<protein>
    <recommendedName>
        <fullName evidence="4">SMODS and SLOG-associating 2TM effector domain-containing protein</fullName>
    </recommendedName>
</protein>
<accession>A0ABS0HJ17</accession>
<feature type="transmembrane region" description="Helical" evidence="1">
    <location>
        <begin position="442"/>
        <end position="463"/>
    </location>
</feature>
<keyword evidence="1" id="KW-1133">Transmembrane helix</keyword>
<dbReference type="SUPFAM" id="SSF102405">
    <property type="entry name" value="MCP/YpsA-like"/>
    <property type="match status" value="1"/>
</dbReference>
<name>A0ABS0HJ17_9SPHN</name>
<dbReference type="Proteomes" id="UP000600799">
    <property type="component" value="Unassembled WGS sequence"/>
</dbReference>
<sequence length="564" mass="59986">MPLNNNGNAPLPEAAFNVGIVGHRPDRLEDAGKIAEQIGRLLSAIESAISDLSSGSVAGAGHRIRLVSALAEGADRIAARVALGQGKALVAVLPFPAEVYQGDFADEASRADFAALLQAATSTIVLDGTTQARERAYDRAGLLLLDNVDLLIAVWDGGPGRGRGGTREVIEEAARRSVPLVTISPDGLSVELCSSGPDAPAMRLADVPRRPVADVPALVASLLAPPDDKARVRDWHWLQQTPRFGIAQGAYPLLLRLSGGSARRRTAVQAPSSPPHDGLAEAFAWWDRAAVAAAQAFRSAVIVNFALAALAVVLSAASLLAGHAKWVLVALEVATILLLLVHTTMARRQAWQDRWLESREVAEMLRVAILRRMVGIGRTGGGTGLTGRYVAAWARAADPLTLDLSDPQKAGMAAIEQVREQAEWNTATAHRMHRAAHRIERFGEVLFATVLIAAIGWLAVYFIRPELGTMLKYPLTAITAGLPAIATSSYGIRVIIDFEGIAERARRVADRLFALLAQLEEDAEAGGPGADQLQHFARAASAAMVADVAAWRLLAEGRRLTIPG</sequence>
<feature type="transmembrane region" description="Helical" evidence="1">
    <location>
        <begin position="475"/>
        <end position="496"/>
    </location>
</feature>
<keyword evidence="1" id="KW-0472">Membrane</keyword>
<dbReference type="RefSeq" id="WP_196276545.1">
    <property type="nucleotide sequence ID" value="NZ_JADQDC010000010.1"/>
</dbReference>